<dbReference type="EMBL" id="LK028587">
    <property type="protein sequence ID" value="CDS22793.1"/>
    <property type="molecule type" value="Genomic_DNA"/>
</dbReference>
<evidence type="ECO:0000313" key="3">
    <source>
        <dbReference type="WBParaSite" id="EgrG_001197600"/>
    </source>
</evidence>
<sequence length="128" mass="14763">MVHSDERKAAVKHQSPFTRFARYIRHALGRDHHPTRETKTHGSLDDVVRGFPNLANLSGCSQNPRENGAENQVVNRASSVGNLIERHPHPSPGRLPPIPSRFRAVRFFDAFDVFMLRLRYDLRHLEEF</sequence>
<evidence type="ECO:0000313" key="2">
    <source>
        <dbReference type="Proteomes" id="UP000492820"/>
    </source>
</evidence>
<evidence type="ECO:0000313" key="1">
    <source>
        <dbReference type="EMBL" id="CDS22793.1"/>
    </source>
</evidence>
<dbReference type="WBParaSite" id="EgrG_001197600">
    <property type="protein sequence ID" value="EgrG_001197600"/>
    <property type="gene ID" value="EgrG_001197600"/>
</dbReference>
<accession>A0A068WSQ0</accession>
<reference evidence="1" key="2">
    <citation type="submission" date="2014-06" db="EMBL/GenBank/DDBJ databases">
        <authorList>
            <person name="Aslett M."/>
        </authorList>
    </citation>
    <scope>NUCLEOTIDE SEQUENCE</scope>
</reference>
<name>A0A068WSQ0_ECHGR</name>
<proteinExistence type="predicted"/>
<reference evidence="1 2" key="1">
    <citation type="journal article" date="2013" name="Nature">
        <title>The genomes of four tapeworm species reveal adaptations to parasitism.</title>
        <authorList>
            <person name="Tsai I.J."/>
            <person name="Zarowiecki M."/>
            <person name="Holroyd N."/>
            <person name="Garciarrubio A."/>
            <person name="Sanchez-Flores A."/>
            <person name="Brooks K.L."/>
            <person name="Tracey A."/>
            <person name="Bobes R.J."/>
            <person name="Fragoso G."/>
            <person name="Sciutto E."/>
            <person name="Aslett M."/>
            <person name="Beasley H."/>
            <person name="Bennett H.M."/>
            <person name="Cai J."/>
            <person name="Camicia F."/>
            <person name="Clark R."/>
            <person name="Cucher M."/>
            <person name="De Silva N."/>
            <person name="Day T.A."/>
            <person name="Deplazes P."/>
            <person name="Estrada K."/>
            <person name="Fernandez C."/>
            <person name="Holland P.W."/>
            <person name="Hou J."/>
            <person name="Hu S."/>
            <person name="Huckvale T."/>
            <person name="Hung S.S."/>
            <person name="Kamenetzky L."/>
            <person name="Keane J.A."/>
            <person name="Kiss F."/>
            <person name="Koziol U."/>
            <person name="Lambert O."/>
            <person name="Liu K."/>
            <person name="Luo X."/>
            <person name="Luo Y."/>
            <person name="Macchiaroli N."/>
            <person name="Nichol S."/>
            <person name="Paps J."/>
            <person name="Parkinson J."/>
            <person name="Pouchkina-Stantcheva N."/>
            <person name="Riddiford N."/>
            <person name="Rosenzvit M."/>
            <person name="Salinas G."/>
            <person name="Wasmuth J.D."/>
            <person name="Zamanian M."/>
            <person name="Zheng Y."/>
            <person name="Cai X."/>
            <person name="Soberon X."/>
            <person name="Olson P.D."/>
            <person name="Laclette J.P."/>
            <person name="Brehm K."/>
            <person name="Berriman M."/>
            <person name="Garciarrubio A."/>
            <person name="Bobes R.J."/>
            <person name="Fragoso G."/>
            <person name="Sanchez-Flores A."/>
            <person name="Estrada K."/>
            <person name="Cevallos M.A."/>
            <person name="Morett E."/>
            <person name="Gonzalez V."/>
            <person name="Portillo T."/>
            <person name="Ochoa-Leyva A."/>
            <person name="Jose M.V."/>
            <person name="Sciutto E."/>
            <person name="Landa A."/>
            <person name="Jimenez L."/>
            <person name="Valdes V."/>
            <person name="Carrero J.C."/>
            <person name="Larralde C."/>
            <person name="Morales-Montor J."/>
            <person name="Limon-Lason J."/>
            <person name="Soberon X."/>
            <person name="Laclette J.P."/>
        </authorList>
    </citation>
    <scope>NUCLEOTIDE SEQUENCE [LARGE SCALE GENOMIC DNA]</scope>
</reference>
<reference evidence="3" key="3">
    <citation type="submission" date="2020-10" db="UniProtKB">
        <authorList>
            <consortium name="WormBaseParasite"/>
        </authorList>
    </citation>
    <scope>IDENTIFICATION</scope>
</reference>
<organism evidence="1">
    <name type="scientific">Echinococcus granulosus</name>
    <name type="common">Hydatid tapeworm</name>
    <dbReference type="NCBI Taxonomy" id="6210"/>
    <lineage>
        <taxon>Eukaryota</taxon>
        <taxon>Metazoa</taxon>
        <taxon>Spiralia</taxon>
        <taxon>Lophotrochozoa</taxon>
        <taxon>Platyhelminthes</taxon>
        <taxon>Cestoda</taxon>
        <taxon>Eucestoda</taxon>
        <taxon>Cyclophyllidea</taxon>
        <taxon>Taeniidae</taxon>
        <taxon>Echinococcus</taxon>
        <taxon>Echinococcus granulosus group</taxon>
    </lineage>
</organism>
<protein>
    <submittedName>
        <fullName evidence="3">Transposase</fullName>
    </submittedName>
</protein>
<dbReference type="AlphaFoldDB" id="A0A068WSQ0"/>
<gene>
    <name evidence="1" type="ORF">EgrG_001197600</name>
</gene>
<dbReference type="Proteomes" id="UP000492820">
    <property type="component" value="Unassembled WGS sequence"/>
</dbReference>